<dbReference type="EMBL" id="MU006590">
    <property type="protein sequence ID" value="KAF2744227.1"/>
    <property type="molecule type" value="Genomic_DNA"/>
</dbReference>
<accession>A0A6A6V4V5</accession>
<gene>
    <name evidence="2" type="ORF">M011DRAFT_470645</name>
</gene>
<evidence type="ECO:0000313" key="3">
    <source>
        <dbReference type="Proteomes" id="UP000799440"/>
    </source>
</evidence>
<dbReference type="Proteomes" id="UP000799440">
    <property type="component" value="Unassembled WGS sequence"/>
</dbReference>
<dbReference type="AlphaFoldDB" id="A0A6A6V4V5"/>
<feature type="region of interest" description="Disordered" evidence="1">
    <location>
        <begin position="1"/>
        <end position="51"/>
    </location>
</feature>
<evidence type="ECO:0000313" key="2">
    <source>
        <dbReference type="EMBL" id="KAF2744227.1"/>
    </source>
</evidence>
<name>A0A6A6V4V5_9PLEO</name>
<feature type="compositionally biased region" description="Polar residues" evidence="1">
    <location>
        <begin position="8"/>
        <end position="20"/>
    </location>
</feature>
<feature type="compositionally biased region" description="Pro residues" evidence="1">
    <location>
        <begin position="42"/>
        <end position="51"/>
    </location>
</feature>
<sequence length="51" mass="5290">MRGPGPTAHSTCRTTRSLSPLTPEAPHQTLPSPQSITRACCGPPPVAQSPL</sequence>
<proteinExistence type="predicted"/>
<keyword evidence="3" id="KW-1185">Reference proteome</keyword>
<protein>
    <submittedName>
        <fullName evidence="2">Uncharacterized protein</fullName>
    </submittedName>
</protein>
<reference evidence="2" key="1">
    <citation type="journal article" date="2020" name="Stud. Mycol.">
        <title>101 Dothideomycetes genomes: a test case for predicting lifestyles and emergence of pathogens.</title>
        <authorList>
            <person name="Haridas S."/>
            <person name="Albert R."/>
            <person name="Binder M."/>
            <person name="Bloem J."/>
            <person name="Labutti K."/>
            <person name="Salamov A."/>
            <person name="Andreopoulos B."/>
            <person name="Baker S."/>
            <person name="Barry K."/>
            <person name="Bills G."/>
            <person name="Bluhm B."/>
            <person name="Cannon C."/>
            <person name="Castanera R."/>
            <person name="Culley D."/>
            <person name="Daum C."/>
            <person name="Ezra D."/>
            <person name="Gonzalez J."/>
            <person name="Henrissat B."/>
            <person name="Kuo A."/>
            <person name="Liang C."/>
            <person name="Lipzen A."/>
            <person name="Lutzoni F."/>
            <person name="Magnuson J."/>
            <person name="Mondo S."/>
            <person name="Nolan M."/>
            <person name="Ohm R."/>
            <person name="Pangilinan J."/>
            <person name="Park H.-J."/>
            <person name="Ramirez L."/>
            <person name="Alfaro M."/>
            <person name="Sun H."/>
            <person name="Tritt A."/>
            <person name="Yoshinaga Y."/>
            <person name="Zwiers L.-H."/>
            <person name="Turgeon B."/>
            <person name="Goodwin S."/>
            <person name="Spatafora J."/>
            <person name="Crous P."/>
            <person name="Grigoriev I."/>
        </authorList>
    </citation>
    <scope>NUCLEOTIDE SEQUENCE</scope>
    <source>
        <strain evidence="2">CBS 119925</strain>
    </source>
</reference>
<evidence type="ECO:0000256" key="1">
    <source>
        <dbReference type="SAM" id="MobiDB-lite"/>
    </source>
</evidence>
<organism evidence="2 3">
    <name type="scientific">Sporormia fimetaria CBS 119925</name>
    <dbReference type="NCBI Taxonomy" id="1340428"/>
    <lineage>
        <taxon>Eukaryota</taxon>
        <taxon>Fungi</taxon>
        <taxon>Dikarya</taxon>
        <taxon>Ascomycota</taxon>
        <taxon>Pezizomycotina</taxon>
        <taxon>Dothideomycetes</taxon>
        <taxon>Pleosporomycetidae</taxon>
        <taxon>Pleosporales</taxon>
        <taxon>Sporormiaceae</taxon>
        <taxon>Sporormia</taxon>
    </lineage>
</organism>